<dbReference type="AlphaFoldDB" id="A0A1G9UKS7"/>
<gene>
    <name evidence="1" type="ORF">SAMN05421869_1495</name>
</gene>
<dbReference type="Proteomes" id="UP000199202">
    <property type="component" value="Unassembled WGS sequence"/>
</dbReference>
<protein>
    <submittedName>
        <fullName evidence="1">Uncharacterized protein</fullName>
    </submittedName>
</protein>
<sequence length="41" mass="4776">MRRIEYTPLPEIARAIRNPKEHGLPTIRKSIQKWGSTPYLG</sequence>
<proteinExistence type="predicted"/>
<evidence type="ECO:0000313" key="2">
    <source>
        <dbReference type="Proteomes" id="UP000199202"/>
    </source>
</evidence>
<dbReference type="EMBL" id="FNDJ01000049">
    <property type="protein sequence ID" value="SDM60496.1"/>
    <property type="molecule type" value="Genomic_DNA"/>
</dbReference>
<reference evidence="1 2" key="1">
    <citation type="submission" date="2016-10" db="EMBL/GenBank/DDBJ databases">
        <authorList>
            <person name="de Groot N.N."/>
        </authorList>
    </citation>
    <scope>NUCLEOTIDE SEQUENCE [LARGE SCALE GENOMIC DNA]</scope>
    <source>
        <strain evidence="1 2">CGMCC 4.6533</strain>
    </source>
</reference>
<name>A0A1G9UKS7_9ACTN</name>
<accession>A0A1G9UKS7</accession>
<keyword evidence="2" id="KW-1185">Reference proteome</keyword>
<evidence type="ECO:0000313" key="1">
    <source>
        <dbReference type="EMBL" id="SDM60496.1"/>
    </source>
</evidence>
<organism evidence="1 2">
    <name type="scientific">Nonomuraea jiangxiensis</name>
    <dbReference type="NCBI Taxonomy" id="633440"/>
    <lineage>
        <taxon>Bacteria</taxon>
        <taxon>Bacillati</taxon>
        <taxon>Actinomycetota</taxon>
        <taxon>Actinomycetes</taxon>
        <taxon>Streptosporangiales</taxon>
        <taxon>Streptosporangiaceae</taxon>
        <taxon>Nonomuraea</taxon>
    </lineage>
</organism>